<sequence>MSPHSTPLLLSLAVKTLITTMLIIVIAQASASILDSRDERQHLSAWGDTDDYGVLFPYYVGDNEQDIDSGDYTTEVTVARDLYPMVDQAGALYIESFNYEPDYPQPDDPMTQSLTVNLNYLARYPVYAEDGQPLEIDPSEDSWIVAAPSTLKSQEEHIRRTYYVSRNGTPEVEGVIQADERMGLPVPEDLHEQDVIIVWTAPGQDVFTFNSKISPESGNTVRDPIIEIMTPSNSLAGDRLNSITGDPDTALKIFTDGDPESTYERLLPTLQELSLDDNFTHLVTTSDAQRFELALGEREMFWDAVTTGSSLFVLVVLLGTSATVIYFNSQYRAIAVHRLHGASLPRTYSGLFRVSGCSWLVALVFATVLGALKSLGLPLPYLHPLQYTFGALGAQGLLLVTAILGAAAAIEAGIGALTALATERVSLTRRLKEL</sequence>
<dbReference type="AlphaFoldDB" id="A0A1L7RQD9"/>
<dbReference type="EMBL" id="LK995525">
    <property type="protein sequence ID" value="CED91902.1"/>
    <property type="molecule type" value="Genomic_DNA"/>
</dbReference>
<evidence type="ECO:0000256" key="1">
    <source>
        <dbReference type="SAM" id="Phobius"/>
    </source>
</evidence>
<feature type="transmembrane region" description="Helical" evidence="1">
    <location>
        <begin position="392"/>
        <end position="422"/>
    </location>
</feature>
<keyword evidence="1" id="KW-1133">Transmembrane helix</keyword>
<feature type="transmembrane region" description="Helical" evidence="1">
    <location>
        <begin position="311"/>
        <end position="329"/>
    </location>
</feature>
<organism evidence="2">
    <name type="scientific">Actinomyces succiniciruminis</name>
    <dbReference type="NCBI Taxonomy" id="1522002"/>
    <lineage>
        <taxon>Bacteria</taxon>
        <taxon>Bacillati</taxon>
        <taxon>Actinomycetota</taxon>
        <taxon>Actinomycetes</taxon>
        <taxon>Actinomycetales</taxon>
        <taxon>Actinomycetaceae</taxon>
        <taxon>Actinomyces</taxon>
    </lineage>
</organism>
<evidence type="ECO:0000313" key="2">
    <source>
        <dbReference type="EMBL" id="CED91902.1"/>
    </source>
</evidence>
<feature type="transmembrane region" description="Helical" evidence="1">
    <location>
        <begin position="350"/>
        <end position="372"/>
    </location>
</feature>
<gene>
    <name evidence="2" type="ORF">AAM4_2070</name>
</gene>
<proteinExistence type="predicted"/>
<protein>
    <submittedName>
        <fullName evidence="2">Bacteriocin-associated integral membrane protein</fullName>
    </submittedName>
</protein>
<keyword evidence="1" id="KW-0472">Membrane</keyword>
<name>A0A1L7RQD9_9ACTO</name>
<accession>A0A1L7RQD9</accession>
<keyword evidence="1" id="KW-0812">Transmembrane</keyword>
<reference evidence="2" key="1">
    <citation type="submission" date="2014-07" db="EMBL/GenBank/DDBJ databases">
        <authorList>
            <person name="Zhang J.E."/>
            <person name="Yang H."/>
            <person name="Guo J."/>
            <person name="Deng Z."/>
            <person name="Luo H."/>
            <person name="Luo M."/>
            <person name="Zhao B."/>
        </authorList>
    </citation>
    <scope>NUCLEOTIDE SEQUENCE</scope>
    <source>
        <strain evidence="2">AM4</strain>
    </source>
</reference>